<organism evidence="1 2">
    <name type="scientific">Nicrophorus vespilloides</name>
    <name type="common">Boreal carrion beetle</name>
    <dbReference type="NCBI Taxonomy" id="110193"/>
    <lineage>
        <taxon>Eukaryota</taxon>
        <taxon>Metazoa</taxon>
        <taxon>Ecdysozoa</taxon>
        <taxon>Arthropoda</taxon>
        <taxon>Hexapoda</taxon>
        <taxon>Insecta</taxon>
        <taxon>Pterygota</taxon>
        <taxon>Neoptera</taxon>
        <taxon>Endopterygota</taxon>
        <taxon>Coleoptera</taxon>
        <taxon>Polyphaga</taxon>
        <taxon>Staphyliniformia</taxon>
        <taxon>Silphidae</taxon>
        <taxon>Nicrophorinae</taxon>
        <taxon>Nicrophorus</taxon>
    </lineage>
</organism>
<dbReference type="Proteomes" id="UP000695000">
    <property type="component" value="Unplaced"/>
</dbReference>
<dbReference type="GeneID" id="108564831"/>
<proteinExistence type="predicted"/>
<name>A0ABM1MY27_NICVS</name>
<evidence type="ECO:0000313" key="1">
    <source>
        <dbReference type="Proteomes" id="UP000695000"/>
    </source>
</evidence>
<keyword evidence="1" id="KW-1185">Reference proteome</keyword>
<accession>A0ABM1MY27</accession>
<gene>
    <name evidence="2" type="primary">LOC108564831</name>
</gene>
<reference evidence="2" key="1">
    <citation type="submission" date="2025-08" db="UniProtKB">
        <authorList>
            <consortium name="RefSeq"/>
        </authorList>
    </citation>
    <scope>IDENTIFICATION</scope>
    <source>
        <tissue evidence="2">Whole Larva</tissue>
    </source>
</reference>
<sequence length="302" mass="36214">MEEIYWYKSINIFETENHWQRYLMELKQMSLQISDVEDDMKKESCKHRNELKKLHLFLKQLLKIIQDKTFQKKCKRLLNNINMSIAKEYENPTRNILIKINEQITVLYPHSKFSDSPFEKKIREYHVELKRCALPENMNASRCQDVATNILNLTELIYADLKKYTRKFDEIEEVFETTVLYPNPPPDMEKNIVRMVEICKEMRQMREDLKEDMFAGFMFFLKSESFQLEFAKMLQQNKLFVLTDDESSVVEVMRAVDDTCNRLMPQDAFMNVRKKVRPESENCLTDLWNRMRLIKGLSTSIP</sequence>
<protein>
    <submittedName>
        <fullName evidence="2">Uncharacterized protein LOC108564831</fullName>
    </submittedName>
</protein>
<dbReference type="RefSeq" id="XP_017779477.1">
    <property type="nucleotide sequence ID" value="XM_017923988.1"/>
</dbReference>
<evidence type="ECO:0000313" key="2">
    <source>
        <dbReference type="RefSeq" id="XP_017779477.1"/>
    </source>
</evidence>